<dbReference type="GO" id="GO:0030570">
    <property type="term" value="F:pectate lyase activity"/>
    <property type="evidence" value="ECO:0007669"/>
    <property type="project" value="InterPro"/>
</dbReference>
<feature type="domain" description="Pectate lyase" evidence="11">
    <location>
        <begin position="63"/>
        <end position="249"/>
    </location>
</feature>
<comment type="subcellular location">
    <subcellularLocation>
        <location evidence="1">Secreted</location>
    </subcellularLocation>
</comment>
<gene>
    <name evidence="12" type="ORF">BGW36DRAFT_426141</name>
</gene>
<keyword evidence="7" id="KW-0961">Cell wall biogenesis/degradation</keyword>
<evidence type="ECO:0000256" key="8">
    <source>
        <dbReference type="ARBA" id="ARBA00036818"/>
    </source>
</evidence>
<evidence type="ECO:0000256" key="4">
    <source>
        <dbReference type="ARBA" id="ARBA00022729"/>
    </source>
</evidence>
<comment type="catalytic activity">
    <reaction evidence="8">
        <text>Eliminative cleavage of (1-&gt;4)-alpha-D-galacturonan methyl ester to give oligosaccharides with 4-deoxy-6-O-methyl-alpha-D-galact-4-enuronosyl groups at their non-reducing ends.</text>
        <dbReference type="EC" id="4.2.2.10"/>
    </reaction>
</comment>
<proteinExistence type="inferred from homology"/>
<keyword evidence="13" id="KW-1185">Reference proteome</keyword>
<name>A0AAD4KWG7_9EURO</name>
<evidence type="ECO:0000313" key="13">
    <source>
        <dbReference type="Proteomes" id="UP001201262"/>
    </source>
</evidence>
<evidence type="ECO:0000256" key="3">
    <source>
        <dbReference type="ARBA" id="ARBA00022525"/>
    </source>
</evidence>
<evidence type="ECO:0000256" key="2">
    <source>
        <dbReference type="ARBA" id="ARBA00010980"/>
    </source>
</evidence>
<reference evidence="12" key="1">
    <citation type="submission" date="2021-12" db="EMBL/GenBank/DDBJ databases">
        <title>Convergent genome expansion in fungi linked to evolution of root-endophyte symbiosis.</title>
        <authorList>
            <consortium name="DOE Joint Genome Institute"/>
            <person name="Ke Y.-H."/>
            <person name="Bonito G."/>
            <person name="Liao H.-L."/>
            <person name="Looney B."/>
            <person name="Rojas-Flechas A."/>
            <person name="Nash J."/>
            <person name="Hameed K."/>
            <person name="Schadt C."/>
            <person name="Martin F."/>
            <person name="Crous P.W."/>
            <person name="Miettinen O."/>
            <person name="Magnuson J.K."/>
            <person name="Labbe J."/>
            <person name="Jacobson D."/>
            <person name="Doktycz M.J."/>
            <person name="Veneault-Fourrey C."/>
            <person name="Kuo A."/>
            <person name="Mondo S."/>
            <person name="Calhoun S."/>
            <person name="Riley R."/>
            <person name="Ohm R."/>
            <person name="LaButti K."/>
            <person name="Andreopoulos B."/>
            <person name="Pangilinan J."/>
            <person name="Nolan M."/>
            <person name="Tritt A."/>
            <person name="Clum A."/>
            <person name="Lipzen A."/>
            <person name="Daum C."/>
            <person name="Barry K."/>
            <person name="Grigoriev I.V."/>
            <person name="Vilgalys R."/>
        </authorList>
    </citation>
    <scope>NUCLEOTIDE SEQUENCE</scope>
    <source>
        <strain evidence="12">PMI_201</strain>
    </source>
</reference>
<evidence type="ECO:0000256" key="5">
    <source>
        <dbReference type="ARBA" id="ARBA00023157"/>
    </source>
</evidence>
<dbReference type="EMBL" id="JAJTJA010000005">
    <property type="protein sequence ID" value="KAH8698433.1"/>
    <property type="molecule type" value="Genomic_DNA"/>
</dbReference>
<evidence type="ECO:0000256" key="6">
    <source>
        <dbReference type="ARBA" id="ARBA00023239"/>
    </source>
</evidence>
<evidence type="ECO:0000256" key="1">
    <source>
        <dbReference type="ARBA" id="ARBA00004613"/>
    </source>
</evidence>
<sequence>MKYMYALSGSAEGFAKGVTGGGSATAVYLQLPMSWFHMISLILKAPQLPPDAPLGNCFGLPDAINQNDWRTSYQPDAPSVSVTYYNAGALDITVAPDKTLIGSGSSGIIKVKGLRIVGGATNIIIHEVADIFSFKNIAITDINPGYVWGDAISIDDADLLWIDHVTTARIGRQHLVHGTSADNRVTVSKPYFAGVTSYSATGRAPKVQGNTLLHAVNNYRYDSSGHAFEIGSGDYVLAEGRLFTSPSTSENTVCETYLGRDCVINGFGSSGTFSESDTGSLSDFESKNLAIASAYTVVQTSVL</sequence>
<dbReference type="GO" id="GO:0005576">
    <property type="term" value="C:extracellular region"/>
    <property type="evidence" value="ECO:0007669"/>
    <property type="project" value="UniProtKB-SubCell"/>
</dbReference>
<dbReference type="Proteomes" id="UP001201262">
    <property type="component" value="Unassembled WGS sequence"/>
</dbReference>
<dbReference type="SMART" id="SM00656">
    <property type="entry name" value="Amb_all"/>
    <property type="match status" value="1"/>
</dbReference>
<evidence type="ECO:0000259" key="11">
    <source>
        <dbReference type="SMART" id="SM00656"/>
    </source>
</evidence>
<dbReference type="GO" id="GO:0071555">
    <property type="term" value="P:cell wall organization"/>
    <property type="evidence" value="ECO:0007669"/>
    <property type="project" value="UniProtKB-KW"/>
</dbReference>
<dbReference type="GO" id="GO:0047490">
    <property type="term" value="F:pectin lyase activity"/>
    <property type="evidence" value="ECO:0007669"/>
    <property type="project" value="UniProtKB-EC"/>
</dbReference>
<dbReference type="AlphaFoldDB" id="A0AAD4KWG7"/>
<dbReference type="RefSeq" id="XP_046072897.1">
    <property type="nucleotide sequence ID" value="XM_046220221.1"/>
</dbReference>
<keyword evidence="3" id="KW-0964">Secreted</keyword>
<evidence type="ECO:0000313" key="12">
    <source>
        <dbReference type="EMBL" id="KAH8698433.1"/>
    </source>
</evidence>
<keyword evidence="6 12" id="KW-0456">Lyase</keyword>
<evidence type="ECO:0000256" key="9">
    <source>
        <dbReference type="ARBA" id="ARBA00037631"/>
    </source>
</evidence>
<evidence type="ECO:0000256" key="7">
    <source>
        <dbReference type="ARBA" id="ARBA00023316"/>
    </source>
</evidence>
<dbReference type="EC" id="4.2.2.10" evidence="10"/>
<dbReference type="InterPro" id="IPR045032">
    <property type="entry name" value="PEL"/>
</dbReference>
<dbReference type="Gene3D" id="2.160.20.10">
    <property type="entry name" value="Single-stranded right-handed beta-helix, Pectin lyase-like"/>
    <property type="match status" value="2"/>
</dbReference>
<organism evidence="12 13">
    <name type="scientific">Talaromyces proteolyticus</name>
    <dbReference type="NCBI Taxonomy" id="1131652"/>
    <lineage>
        <taxon>Eukaryota</taxon>
        <taxon>Fungi</taxon>
        <taxon>Dikarya</taxon>
        <taxon>Ascomycota</taxon>
        <taxon>Pezizomycotina</taxon>
        <taxon>Eurotiomycetes</taxon>
        <taxon>Eurotiomycetidae</taxon>
        <taxon>Eurotiales</taxon>
        <taxon>Trichocomaceae</taxon>
        <taxon>Talaromyces</taxon>
        <taxon>Talaromyces sect. Bacilispori</taxon>
    </lineage>
</organism>
<keyword evidence="4" id="KW-0732">Signal</keyword>
<dbReference type="InterPro" id="IPR012334">
    <property type="entry name" value="Pectin_lyas_fold"/>
</dbReference>
<dbReference type="PANTHER" id="PTHR31683">
    <property type="entry name" value="PECTATE LYASE 18-RELATED"/>
    <property type="match status" value="1"/>
</dbReference>
<evidence type="ECO:0000256" key="10">
    <source>
        <dbReference type="ARBA" id="ARBA00039082"/>
    </source>
</evidence>
<accession>A0AAD4KWG7</accession>
<keyword evidence="5" id="KW-1015">Disulfide bond</keyword>
<comment type="function">
    <text evidence="9">Pectinolytic enzymes consist of four classes of enzymes: pectin lyase, polygalacturonase, pectin methylesterase and rhamnogalacturonase. Among pectinolytic enzymes, pectin lyase is the most important in depolymerization of pectin, since it cleaves internal glycosidic bonds of highly methylated pectins.</text>
</comment>
<comment type="caution">
    <text evidence="12">The sequence shown here is derived from an EMBL/GenBank/DDBJ whole genome shotgun (WGS) entry which is preliminary data.</text>
</comment>
<dbReference type="GeneID" id="70250508"/>
<comment type="similarity">
    <text evidence="2">Belongs to the polysaccharide lyase 1 family.</text>
</comment>
<protein>
    <recommendedName>
        <fullName evidence="10">pectin lyase</fullName>
        <ecNumber evidence="10">4.2.2.10</ecNumber>
    </recommendedName>
</protein>
<dbReference type="SUPFAM" id="SSF51126">
    <property type="entry name" value="Pectin lyase-like"/>
    <property type="match status" value="1"/>
</dbReference>
<dbReference type="InterPro" id="IPR011050">
    <property type="entry name" value="Pectin_lyase_fold/virulence"/>
</dbReference>
<dbReference type="InterPro" id="IPR002022">
    <property type="entry name" value="Pec_lyase"/>
</dbReference>
<dbReference type="PANTHER" id="PTHR31683:SF16">
    <property type="entry name" value="PECTIN LYASE A-RELATED"/>
    <property type="match status" value="1"/>
</dbReference>